<evidence type="ECO:0000256" key="1">
    <source>
        <dbReference type="SAM" id="MobiDB-lite"/>
    </source>
</evidence>
<dbReference type="PRINTS" id="PR01217">
    <property type="entry name" value="PRICHEXTENSN"/>
</dbReference>
<feature type="compositionally biased region" description="Basic and acidic residues" evidence="1">
    <location>
        <begin position="519"/>
        <end position="577"/>
    </location>
</feature>
<feature type="compositionally biased region" description="Basic and acidic residues" evidence="1">
    <location>
        <begin position="338"/>
        <end position="354"/>
    </location>
</feature>
<feature type="compositionally biased region" description="Polar residues" evidence="1">
    <location>
        <begin position="629"/>
        <end position="652"/>
    </location>
</feature>
<protein>
    <submittedName>
        <fullName evidence="2">Uncharacterized protein</fullName>
    </submittedName>
</protein>
<feature type="region of interest" description="Disordered" evidence="1">
    <location>
        <begin position="271"/>
        <end position="294"/>
    </location>
</feature>
<organism evidence="2 3">
    <name type="scientific">Emydomyces testavorans</name>
    <dbReference type="NCBI Taxonomy" id="2070801"/>
    <lineage>
        <taxon>Eukaryota</taxon>
        <taxon>Fungi</taxon>
        <taxon>Dikarya</taxon>
        <taxon>Ascomycota</taxon>
        <taxon>Pezizomycotina</taxon>
        <taxon>Eurotiomycetes</taxon>
        <taxon>Eurotiomycetidae</taxon>
        <taxon>Onygenales</taxon>
        <taxon>Nannizziopsiaceae</taxon>
        <taxon>Emydomyces</taxon>
    </lineage>
</organism>
<feature type="compositionally biased region" description="Low complexity" evidence="1">
    <location>
        <begin position="494"/>
        <end position="515"/>
    </location>
</feature>
<evidence type="ECO:0000313" key="2">
    <source>
        <dbReference type="EMBL" id="WEW61999.1"/>
    </source>
</evidence>
<feature type="region of interest" description="Disordered" evidence="1">
    <location>
        <begin position="316"/>
        <end position="368"/>
    </location>
</feature>
<keyword evidence="3" id="KW-1185">Reference proteome</keyword>
<feature type="compositionally biased region" description="Low complexity" evidence="1">
    <location>
        <begin position="471"/>
        <end position="487"/>
    </location>
</feature>
<reference evidence="2" key="1">
    <citation type="submission" date="2023-03" db="EMBL/GenBank/DDBJ databases">
        <title>Emydomyces testavorans Genome Sequence.</title>
        <authorList>
            <person name="Hoyer L."/>
        </authorList>
    </citation>
    <scope>NUCLEOTIDE SEQUENCE</scope>
    <source>
        <strain evidence="2">16-2883</strain>
    </source>
</reference>
<dbReference type="Proteomes" id="UP001219355">
    <property type="component" value="Chromosome 5"/>
</dbReference>
<feature type="compositionally biased region" description="Basic and acidic residues" evidence="1">
    <location>
        <begin position="9"/>
        <end position="24"/>
    </location>
</feature>
<feature type="region of interest" description="Disordered" evidence="1">
    <location>
        <begin position="108"/>
        <end position="138"/>
    </location>
</feature>
<feature type="compositionally biased region" description="Basic and acidic residues" evidence="1">
    <location>
        <begin position="271"/>
        <end position="293"/>
    </location>
</feature>
<feature type="region of interest" description="Disordered" evidence="1">
    <location>
        <begin position="47"/>
        <end position="87"/>
    </location>
</feature>
<accession>A0AAF0DPC7</accession>
<sequence length="652" mass="70356">MDVESHVPSARERRPTLVEERAPEEMTNAGRRVSEDIHYGTMAVETTQVNDGTTEGISPSAPRYVPAFNGQRKAPPPLRSSRERSLGVGDEHGAAVAAAASAYCVKENIPKKASTKASTKEYSAVPEPAEAEGTREIEDVDTTVAVDEKYDRAEWVDDEVIEDGGLTAALATNPGIDEEDDCHGWEVQSSMSTPAIITTIEAERPGVARAPSPPRHETVVIGDTTDIPYMSTEELSATPTPKEEKQQPQGVIPVYSLALQQAEAERSVVEANKSHTEELARTEGERPKEEKTPRIPLACESAALQAEAEGEVLSAKAPISQERAGEEATKPEQIPAEFRAHERTGVEPLQEKNTVEQPTQFRKEGDQKAGVVAGVKEAPHMKAAPEYVETPAEVPEQYRITIGAPTFIPPGPTAIPQPEPPPLTMQQQFHEEAEMQASPKPPETKEPVPPVSVPKQEKPKAAPEEPRKAAKPQAPVQEPTAPAPTAAEPREAAKPQAPVQEPTAPAPTAAGPREAVAPPHEEGTSHKASRSERRRAEKEAKAQEKQRQKEEKARLKEEKKQQKHADKRQSEERKESQEDTANQGGTQRRDSKMEQDQGFINKFLRRMSSKPTDNAAGGGSGSAAGGEQPGTTTAGSTAEQNATTNQPAVVAS</sequence>
<gene>
    <name evidence="2" type="ORF">PRK78_007499</name>
</gene>
<feature type="region of interest" description="Disordered" evidence="1">
    <location>
        <begin position="1"/>
        <end position="35"/>
    </location>
</feature>
<feature type="compositionally biased region" description="Polar residues" evidence="1">
    <location>
        <begin position="47"/>
        <end position="57"/>
    </location>
</feature>
<proteinExistence type="predicted"/>
<dbReference type="AlphaFoldDB" id="A0AAF0DPC7"/>
<dbReference type="EMBL" id="CP120631">
    <property type="protein sequence ID" value="WEW61999.1"/>
    <property type="molecule type" value="Genomic_DNA"/>
</dbReference>
<name>A0AAF0DPC7_9EURO</name>
<feature type="compositionally biased region" description="Pro residues" evidence="1">
    <location>
        <begin position="407"/>
        <end position="423"/>
    </location>
</feature>
<evidence type="ECO:0000313" key="3">
    <source>
        <dbReference type="Proteomes" id="UP001219355"/>
    </source>
</evidence>
<feature type="region of interest" description="Disordered" evidence="1">
    <location>
        <begin position="403"/>
        <end position="652"/>
    </location>
</feature>
<feature type="compositionally biased region" description="Basic and acidic residues" evidence="1">
    <location>
        <begin position="455"/>
        <end position="468"/>
    </location>
</feature>
<feature type="compositionally biased region" description="Gly residues" evidence="1">
    <location>
        <begin position="616"/>
        <end position="628"/>
    </location>
</feature>